<feature type="region of interest" description="Disordered" evidence="1">
    <location>
        <begin position="61"/>
        <end position="178"/>
    </location>
</feature>
<feature type="compositionally biased region" description="Polar residues" evidence="1">
    <location>
        <begin position="122"/>
        <end position="142"/>
    </location>
</feature>
<feature type="compositionally biased region" description="Basic and acidic residues" evidence="1">
    <location>
        <begin position="78"/>
        <end position="92"/>
    </location>
</feature>
<dbReference type="Proteomes" id="UP001303160">
    <property type="component" value="Unassembled WGS sequence"/>
</dbReference>
<organism evidence="3 4">
    <name type="scientific">Triangularia verruculosa</name>
    <dbReference type="NCBI Taxonomy" id="2587418"/>
    <lineage>
        <taxon>Eukaryota</taxon>
        <taxon>Fungi</taxon>
        <taxon>Dikarya</taxon>
        <taxon>Ascomycota</taxon>
        <taxon>Pezizomycotina</taxon>
        <taxon>Sordariomycetes</taxon>
        <taxon>Sordariomycetidae</taxon>
        <taxon>Sordariales</taxon>
        <taxon>Podosporaceae</taxon>
        <taxon>Triangularia</taxon>
    </lineage>
</organism>
<protein>
    <submittedName>
        <fullName evidence="3">Uncharacterized protein</fullName>
    </submittedName>
</protein>
<gene>
    <name evidence="3" type="ORF">QBC40DRAFT_251122</name>
</gene>
<proteinExistence type="predicted"/>
<dbReference type="EMBL" id="MU863889">
    <property type="protein sequence ID" value="KAK4203426.1"/>
    <property type="molecule type" value="Genomic_DNA"/>
</dbReference>
<sequence>MSSIHSELAALIWSQMLPWILYPTAAVFVGLYLYSLGLAIIIVVEYLTLLALPGVFIPDNNQEDDNEDEEQDDNIDSQPEKSKEDGEDDGRKTGFRPNHRAPTRYPRFLTINTAVDEDEQTSDSNPADTPSPSTGHFNPNHQQDNREQPFGEEKAELLGDSTKKQGASPAKPSNPCKHLDDALEQWRQDKIELYHTKMQNEHLMDAIMKHEIRESVVADQLSVSDRKLGSYEEVEDDHIYSELGYSPRPGERTWSL</sequence>
<comment type="caution">
    <text evidence="3">The sequence shown here is derived from an EMBL/GenBank/DDBJ whole genome shotgun (WGS) entry which is preliminary data.</text>
</comment>
<evidence type="ECO:0000256" key="2">
    <source>
        <dbReference type="SAM" id="Phobius"/>
    </source>
</evidence>
<keyword evidence="2" id="KW-0812">Transmembrane</keyword>
<keyword evidence="4" id="KW-1185">Reference proteome</keyword>
<feature type="compositionally biased region" description="Basic residues" evidence="1">
    <location>
        <begin position="93"/>
        <end position="102"/>
    </location>
</feature>
<evidence type="ECO:0000313" key="4">
    <source>
        <dbReference type="Proteomes" id="UP001303160"/>
    </source>
</evidence>
<evidence type="ECO:0000256" key="1">
    <source>
        <dbReference type="SAM" id="MobiDB-lite"/>
    </source>
</evidence>
<reference evidence="3" key="2">
    <citation type="submission" date="2023-05" db="EMBL/GenBank/DDBJ databases">
        <authorList>
            <consortium name="Lawrence Berkeley National Laboratory"/>
            <person name="Steindorff A."/>
            <person name="Hensen N."/>
            <person name="Bonometti L."/>
            <person name="Westerberg I."/>
            <person name="Brannstrom I.O."/>
            <person name="Guillou S."/>
            <person name="Cros-Aarteil S."/>
            <person name="Calhoun S."/>
            <person name="Haridas S."/>
            <person name="Kuo A."/>
            <person name="Mondo S."/>
            <person name="Pangilinan J."/>
            <person name="Riley R."/>
            <person name="Labutti K."/>
            <person name="Andreopoulos B."/>
            <person name="Lipzen A."/>
            <person name="Chen C."/>
            <person name="Yanf M."/>
            <person name="Daum C."/>
            <person name="Ng V."/>
            <person name="Clum A."/>
            <person name="Ohm R."/>
            <person name="Martin F."/>
            <person name="Silar P."/>
            <person name="Natvig D."/>
            <person name="Lalanne C."/>
            <person name="Gautier V."/>
            <person name="Ament-Velasquez S.L."/>
            <person name="Kruys A."/>
            <person name="Hutchinson M.I."/>
            <person name="Powell A.J."/>
            <person name="Barry K."/>
            <person name="Miller A.N."/>
            <person name="Grigoriev I.V."/>
            <person name="Debuchy R."/>
            <person name="Gladieux P."/>
            <person name="Thoren M.H."/>
            <person name="Johannesson H."/>
        </authorList>
    </citation>
    <scope>NUCLEOTIDE SEQUENCE</scope>
    <source>
        <strain evidence="3">CBS 315.58</strain>
    </source>
</reference>
<reference evidence="3" key="1">
    <citation type="journal article" date="2023" name="Mol. Phylogenet. Evol.">
        <title>Genome-scale phylogeny and comparative genomics of the fungal order Sordariales.</title>
        <authorList>
            <person name="Hensen N."/>
            <person name="Bonometti L."/>
            <person name="Westerberg I."/>
            <person name="Brannstrom I.O."/>
            <person name="Guillou S."/>
            <person name="Cros-Aarteil S."/>
            <person name="Calhoun S."/>
            <person name="Haridas S."/>
            <person name="Kuo A."/>
            <person name="Mondo S."/>
            <person name="Pangilinan J."/>
            <person name="Riley R."/>
            <person name="LaButti K."/>
            <person name="Andreopoulos B."/>
            <person name="Lipzen A."/>
            <person name="Chen C."/>
            <person name="Yan M."/>
            <person name="Daum C."/>
            <person name="Ng V."/>
            <person name="Clum A."/>
            <person name="Steindorff A."/>
            <person name="Ohm R.A."/>
            <person name="Martin F."/>
            <person name="Silar P."/>
            <person name="Natvig D.O."/>
            <person name="Lalanne C."/>
            <person name="Gautier V."/>
            <person name="Ament-Velasquez S.L."/>
            <person name="Kruys A."/>
            <person name="Hutchinson M.I."/>
            <person name="Powell A.J."/>
            <person name="Barry K."/>
            <person name="Miller A.N."/>
            <person name="Grigoriev I.V."/>
            <person name="Debuchy R."/>
            <person name="Gladieux P."/>
            <person name="Hiltunen Thoren M."/>
            <person name="Johannesson H."/>
        </authorList>
    </citation>
    <scope>NUCLEOTIDE SEQUENCE</scope>
    <source>
        <strain evidence="3">CBS 315.58</strain>
    </source>
</reference>
<name>A0AAN6XN66_9PEZI</name>
<feature type="compositionally biased region" description="Acidic residues" evidence="1">
    <location>
        <begin position="61"/>
        <end position="75"/>
    </location>
</feature>
<keyword evidence="2" id="KW-0472">Membrane</keyword>
<dbReference type="AlphaFoldDB" id="A0AAN6XN66"/>
<feature type="compositionally biased region" description="Basic and acidic residues" evidence="1">
    <location>
        <begin position="143"/>
        <end position="163"/>
    </location>
</feature>
<accession>A0AAN6XN66</accession>
<keyword evidence="2" id="KW-1133">Transmembrane helix</keyword>
<feature type="transmembrane region" description="Helical" evidence="2">
    <location>
        <begin position="20"/>
        <end position="44"/>
    </location>
</feature>
<evidence type="ECO:0000313" key="3">
    <source>
        <dbReference type="EMBL" id="KAK4203426.1"/>
    </source>
</evidence>